<feature type="region of interest" description="Disordered" evidence="3">
    <location>
        <begin position="68"/>
        <end position="107"/>
    </location>
</feature>
<feature type="region of interest" description="Disordered" evidence="3">
    <location>
        <begin position="34"/>
        <end position="54"/>
    </location>
</feature>
<keyword evidence="1" id="KW-0862">Zinc</keyword>
<keyword evidence="2" id="KW-0040">ANK repeat</keyword>
<feature type="domain" description="PH" evidence="4">
    <location>
        <begin position="133"/>
        <end position="165"/>
    </location>
</feature>
<dbReference type="PROSITE" id="PS50003">
    <property type="entry name" value="PH_DOMAIN"/>
    <property type="match status" value="1"/>
</dbReference>
<dbReference type="SUPFAM" id="SSF50729">
    <property type="entry name" value="PH domain-like"/>
    <property type="match status" value="1"/>
</dbReference>
<name>A0ABU7EB30_9TELE</name>
<dbReference type="EMBL" id="JAHUTJ010050959">
    <property type="protein sequence ID" value="MED6284472.1"/>
    <property type="molecule type" value="Genomic_DNA"/>
</dbReference>
<evidence type="ECO:0000256" key="3">
    <source>
        <dbReference type="SAM" id="MobiDB-lite"/>
    </source>
</evidence>
<proteinExistence type="predicted"/>
<evidence type="ECO:0000259" key="4">
    <source>
        <dbReference type="PROSITE" id="PS50003"/>
    </source>
</evidence>
<dbReference type="Gene3D" id="2.30.29.30">
    <property type="entry name" value="Pleckstrin-homology domain (PH domain)/Phosphotyrosine-binding domain (PTB)"/>
    <property type="match status" value="1"/>
</dbReference>
<evidence type="ECO:0000313" key="6">
    <source>
        <dbReference type="Proteomes" id="UP001352852"/>
    </source>
</evidence>
<comment type="caution">
    <text evidence="5">The sequence shown here is derived from an EMBL/GenBank/DDBJ whole genome shotgun (WGS) entry which is preliminary data.</text>
</comment>
<evidence type="ECO:0000256" key="1">
    <source>
        <dbReference type="ARBA" id="ARBA00022771"/>
    </source>
</evidence>
<dbReference type="Proteomes" id="UP001352852">
    <property type="component" value="Unassembled WGS sequence"/>
</dbReference>
<keyword evidence="1" id="KW-0479">Metal-binding</keyword>
<organism evidence="5 6">
    <name type="scientific">Characodon lateralis</name>
    <dbReference type="NCBI Taxonomy" id="208331"/>
    <lineage>
        <taxon>Eukaryota</taxon>
        <taxon>Metazoa</taxon>
        <taxon>Chordata</taxon>
        <taxon>Craniata</taxon>
        <taxon>Vertebrata</taxon>
        <taxon>Euteleostomi</taxon>
        <taxon>Actinopterygii</taxon>
        <taxon>Neopterygii</taxon>
        <taxon>Teleostei</taxon>
        <taxon>Neoteleostei</taxon>
        <taxon>Acanthomorphata</taxon>
        <taxon>Ovalentaria</taxon>
        <taxon>Atherinomorphae</taxon>
        <taxon>Cyprinodontiformes</taxon>
        <taxon>Goodeidae</taxon>
        <taxon>Characodon</taxon>
    </lineage>
</organism>
<evidence type="ECO:0000313" key="5">
    <source>
        <dbReference type="EMBL" id="MED6284472.1"/>
    </source>
</evidence>
<dbReference type="InterPro" id="IPR001849">
    <property type="entry name" value="PH_domain"/>
</dbReference>
<protein>
    <recommendedName>
        <fullName evidence="4">PH domain-containing protein</fullName>
    </recommendedName>
</protein>
<accession>A0ABU7EB30</accession>
<keyword evidence="1" id="KW-0863">Zinc-finger</keyword>
<sequence>MNLIEDLQYINPSLCLWLSVPQLCPSTLSVADDRPGALSPQGGERGLQRCPSSLSAKAQSVDGLEVTAGTFAGKDPGQASPMSDRKKNRRKKSMNQKGDAAAGQAEAKRKMWKLKSFGSLRNINKTEEENADFIIVSFTGQTWHFEAPSLEERDSWVTAIESQILASLQSCESGRNKVKSFSRQIYSL</sequence>
<evidence type="ECO:0000256" key="2">
    <source>
        <dbReference type="ARBA" id="ARBA00023043"/>
    </source>
</evidence>
<dbReference type="PANTHER" id="PTHR45819">
    <property type="entry name" value="CENTAURIN-GAMMA-1A"/>
    <property type="match status" value="1"/>
</dbReference>
<reference evidence="5 6" key="1">
    <citation type="submission" date="2021-06" db="EMBL/GenBank/DDBJ databases">
        <authorList>
            <person name="Palmer J.M."/>
        </authorList>
    </citation>
    <scope>NUCLEOTIDE SEQUENCE [LARGE SCALE GENOMIC DNA]</scope>
    <source>
        <strain evidence="5 6">CL_MEX2019</strain>
        <tissue evidence="5">Muscle</tissue>
    </source>
</reference>
<keyword evidence="6" id="KW-1185">Reference proteome</keyword>
<gene>
    <name evidence="5" type="ORF">CHARACLAT_019514</name>
</gene>
<dbReference type="InterPro" id="IPR011993">
    <property type="entry name" value="PH-like_dom_sf"/>
</dbReference>
<dbReference type="PANTHER" id="PTHR45819:SF3">
    <property type="entry name" value="ARF-GAP WITH GTPASE, ANK REPEAT AND PH DOMAIN-CONTAINING PROTEIN 2"/>
    <property type="match status" value="1"/>
</dbReference>
<dbReference type="InterPro" id="IPR051282">
    <property type="entry name" value="Arf-GAP_GTPase_ANK_PH"/>
</dbReference>